<dbReference type="InterPro" id="IPR016143">
    <property type="entry name" value="Citrate_synth-like_sm_a-sub"/>
</dbReference>
<protein>
    <recommendedName>
        <fullName evidence="6">Citrate synthase</fullName>
    </recommendedName>
</protein>
<evidence type="ECO:0000256" key="4">
    <source>
        <dbReference type="ARBA" id="ARBA00022679"/>
    </source>
</evidence>
<dbReference type="RefSeq" id="WP_346188322.1">
    <property type="nucleotide sequence ID" value="NZ_BAABRL010000004.1"/>
</dbReference>
<organism evidence="7 8">
    <name type="scientific">Rubritalea halochordaticola</name>
    <dbReference type="NCBI Taxonomy" id="714537"/>
    <lineage>
        <taxon>Bacteria</taxon>
        <taxon>Pseudomonadati</taxon>
        <taxon>Verrucomicrobiota</taxon>
        <taxon>Verrucomicrobiia</taxon>
        <taxon>Verrucomicrobiales</taxon>
        <taxon>Rubritaleaceae</taxon>
        <taxon>Rubritalea</taxon>
    </lineage>
</organism>
<keyword evidence="4 6" id="KW-0808">Transferase</keyword>
<comment type="pathway">
    <text evidence="1">Carbohydrate metabolism; tricarboxylic acid cycle; isocitrate from oxaloacetate: step 1/2.</text>
</comment>
<dbReference type="NCBIfam" id="TIGR01800">
    <property type="entry name" value="cit_synth_II"/>
    <property type="match status" value="1"/>
</dbReference>
<gene>
    <name evidence="7" type="primary">citZ</name>
    <name evidence="7" type="ORF">Rhal01_01717</name>
</gene>
<dbReference type="PIRSF" id="PIRSF001369">
    <property type="entry name" value="Citrate_synth"/>
    <property type="match status" value="1"/>
</dbReference>
<dbReference type="InterPro" id="IPR011278">
    <property type="entry name" value="2-MeCitrate/Citrate_synth_II"/>
</dbReference>
<evidence type="ECO:0000256" key="6">
    <source>
        <dbReference type="PIRNR" id="PIRNR001369"/>
    </source>
</evidence>
<reference evidence="7 8" key="1">
    <citation type="submission" date="2024-02" db="EMBL/GenBank/DDBJ databases">
        <title>Rubritalea halochordaticola NBRC 107102.</title>
        <authorList>
            <person name="Ichikawa N."/>
            <person name="Katano-Makiyama Y."/>
            <person name="Hidaka K."/>
        </authorList>
    </citation>
    <scope>NUCLEOTIDE SEQUENCE [LARGE SCALE GENOMIC DNA]</scope>
    <source>
        <strain evidence="7 8">NBRC 107102</strain>
    </source>
</reference>
<dbReference type="SUPFAM" id="SSF48256">
    <property type="entry name" value="Citrate synthase"/>
    <property type="match status" value="1"/>
</dbReference>
<name>A0ABP9UYL1_9BACT</name>
<proteinExistence type="inferred from homology"/>
<evidence type="ECO:0000313" key="8">
    <source>
        <dbReference type="Proteomes" id="UP001424741"/>
    </source>
</evidence>
<comment type="caution">
    <text evidence="7">The sequence shown here is derived from an EMBL/GenBank/DDBJ whole genome shotgun (WGS) entry which is preliminary data.</text>
</comment>
<evidence type="ECO:0000256" key="5">
    <source>
        <dbReference type="ARBA" id="ARBA00049288"/>
    </source>
</evidence>
<keyword evidence="8" id="KW-1185">Reference proteome</keyword>
<dbReference type="PANTHER" id="PTHR11739:SF4">
    <property type="entry name" value="CITRATE SYNTHASE, PEROXISOMAL"/>
    <property type="match status" value="1"/>
</dbReference>
<dbReference type="Gene3D" id="1.10.580.10">
    <property type="entry name" value="Citrate Synthase, domain 1"/>
    <property type="match status" value="1"/>
</dbReference>
<dbReference type="PRINTS" id="PR00143">
    <property type="entry name" value="CITRTSNTHASE"/>
</dbReference>
<dbReference type="Proteomes" id="UP001424741">
    <property type="component" value="Unassembled WGS sequence"/>
</dbReference>
<keyword evidence="3" id="KW-0816">Tricarboxylic acid cycle</keyword>
<comment type="similarity">
    <text evidence="2 6">Belongs to the citrate synthase family.</text>
</comment>
<evidence type="ECO:0000313" key="7">
    <source>
        <dbReference type="EMBL" id="GAA5495539.1"/>
    </source>
</evidence>
<dbReference type="InterPro" id="IPR002020">
    <property type="entry name" value="Citrate_synthase"/>
</dbReference>
<dbReference type="InterPro" id="IPR024176">
    <property type="entry name" value="Citrate_synthase_bac-typ"/>
</dbReference>
<dbReference type="EMBL" id="BAABRL010000004">
    <property type="protein sequence ID" value="GAA5495539.1"/>
    <property type="molecule type" value="Genomic_DNA"/>
</dbReference>
<evidence type="ECO:0000256" key="2">
    <source>
        <dbReference type="ARBA" id="ARBA00010566"/>
    </source>
</evidence>
<accession>A0ABP9UYL1</accession>
<evidence type="ECO:0000256" key="1">
    <source>
        <dbReference type="ARBA" id="ARBA00004751"/>
    </source>
</evidence>
<dbReference type="InterPro" id="IPR016142">
    <property type="entry name" value="Citrate_synth-like_lrg_a-sub"/>
</dbReference>
<evidence type="ECO:0000256" key="3">
    <source>
        <dbReference type="ARBA" id="ARBA00022532"/>
    </source>
</evidence>
<dbReference type="Gene3D" id="1.10.230.10">
    <property type="entry name" value="Cytochrome P450-Terp, domain 2"/>
    <property type="match status" value="1"/>
</dbReference>
<dbReference type="InterPro" id="IPR036969">
    <property type="entry name" value="Citrate_synthase_sf"/>
</dbReference>
<sequence length="376" mass="41556">MSDYAKGLEGVIANESALSKVEGLEGKLSYLGYSIDDLVEHCNFEEVTFLLHNGRLPNAAELEAFEQKLRNDRELPEQVVDFLKNLPADATPMDVLRTAVSMLGIFDKRAKIGEPDHELNREVALSIVAKTPVIVAYYHRARQGKDLPAVRNDLSEAAHFLYLVNGEEPSEAAAKTLDIAYILHADHGMNASTFSARVTIATLSDLYSAMTSAIGTLKGPLHGGANEGVIKMLNEIGSEDKVDAFVEDCLTHKKKIMGIGHRVYKVLDPRAPHLQKMAVKLTEELGEAKWINMSERIATIMRERKGLNANVDFYSATVYYSLGIPTDLFTPIFGIARMAGWTAQVLEQLQDNRLYRPLTKYVGPATTSPVPPISER</sequence>
<comment type="catalytic activity">
    <reaction evidence="5">
        <text>oxaloacetate + acetyl-CoA + H2O = citrate + CoA + H(+)</text>
        <dbReference type="Rhea" id="RHEA:16845"/>
        <dbReference type="ChEBI" id="CHEBI:15377"/>
        <dbReference type="ChEBI" id="CHEBI:15378"/>
        <dbReference type="ChEBI" id="CHEBI:16452"/>
        <dbReference type="ChEBI" id="CHEBI:16947"/>
        <dbReference type="ChEBI" id="CHEBI:57287"/>
        <dbReference type="ChEBI" id="CHEBI:57288"/>
        <dbReference type="EC" id="2.3.3.16"/>
    </reaction>
</comment>
<dbReference type="Pfam" id="PF00285">
    <property type="entry name" value="Citrate_synt"/>
    <property type="match status" value="1"/>
</dbReference>
<dbReference type="PANTHER" id="PTHR11739">
    <property type="entry name" value="CITRATE SYNTHASE"/>
    <property type="match status" value="1"/>
</dbReference>